<evidence type="ECO:0000313" key="3">
    <source>
        <dbReference type="Proteomes" id="UP000176678"/>
    </source>
</evidence>
<name>A0A1F7VDS8_9BACT</name>
<keyword evidence="1" id="KW-0812">Transmembrane</keyword>
<protein>
    <submittedName>
        <fullName evidence="2">Uncharacterized protein</fullName>
    </submittedName>
</protein>
<dbReference type="STRING" id="1802410.A3H75_00225"/>
<dbReference type="EMBL" id="MGES01000038">
    <property type="protein sequence ID" value="OGL88591.1"/>
    <property type="molecule type" value="Genomic_DNA"/>
</dbReference>
<keyword evidence="1" id="KW-0472">Membrane</keyword>
<comment type="caution">
    <text evidence="2">The sequence shown here is derived from an EMBL/GenBank/DDBJ whole genome shotgun (WGS) entry which is preliminary data.</text>
</comment>
<keyword evidence="1" id="KW-1133">Transmembrane helix</keyword>
<dbReference type="AlphaFoldDB" id="A0A1F7VDS8"/>
<accession>A0A1F7VDS8</accession>
<sequence>MGKLSIGKYAGLCVLGGEIAYAACLFYGTTLTGDAAALHHSFFGLLPGFTWLSAGSVVAGAITVALWFGIGGAYIAWMHNVSIKK</sequence>
<feature type="transmembrane region" description="Helical" evidence="1">
    <location>
        <begin position="49"/>
        <end position="77"/>
    </location>
</feature>
<organism evidence="2 3">
    <name type="scientific">Candidatus Uhrbacteria bacterium RIFCSPLOWO2_02_FULL_51_9</name>
    <dbReference type="NCBI Taxonomy" id="1802410"/>
    <lineage>
        <taxon>Bacteria</taxon>
        <taxon>Candidatus Uhriibacteriota</taxon>
    </lineage>
</organism>
<evidence type="ECO:0000313" key="2">
    <source>
        <dbReference type="EMBL" id="OGL88591.1"/>
    </source>
</evidence>
<reference evidence="2 3" key="1">
    <citation type="journal article" date="2016" name="Nat. Commun.">
        <title>Thousands of microbial genomes shed light on interconnected biogeochemical processes in an aquifer system.</title>
        <authorList>
            <person name="Anantharaman K."/>
            <person name="Brown C.T."/>
            <person name="Hug L.A."/>
            <person name="Sharon I."/>
            <person name="Castelle C.J."/>
            <person name="Probst A.J."/>
            <person name="Thomas B.C."/>
            <person name="Singh A."/>
            <person name="Wilkins M.J."/>
            <person name="Karaoz U."/>
            <person name="Brodie E.L."/>
            <person name="Williams K.H."/>
            <person name="Hubbard S.S."/>
            <person name="Banfield J.F."/>
        </authorList>
    </citation>
    <scope>NUCLEOTIDE SEQUENCE [LARGE SCALE GENOMIC DNA]</scope>
</reference>
<dbReference type="Proteomes" id="UP000176678">
    <property type="component" value="Unassembled WGS sequence"/>
</dbReference>
<evidence type="ECO:0000256" key="1">
    <source>
        <dbReference type="SAM" id="Phobius"/>
    </source>
</evidence>
<feature type="transmembrane region" description="Helical" evidence="1">
    <location>
        <begin position="9"/>
        <end position="29"/>
    </location>
</feature>
<proteinExistence type="predicted"/>
<gene>
    <name evidence="2" type="ORF">A3H75_00225</name>
</gene>